<keyword evidence="8" id="KW-0067">ATP-binding</keyword>
<dbReference type="Gene3D" id="3.30.450.20">
    <property type="entry name" value="PAS domain"/>
    <property type="match status" value="2"/>
</dbReference>
<dbReference type="EC" id="2.7.13.3" evidence="2"/>
<dbReference type="RefSeq" id="WP_381519944.1">
    <property type="nucleotide sequence ID" value="NZ_JBHULN010000002.1"/>
</dbReference>
<dbReference type="CDD" id="cd00082">
    <property type="entry name" value="HisKA"/>
    <property type="match status" value="1"/>
</dbReference>
<dbReference type="SMART" id="SM00387">
    <property type="entry name" value="HATPase_c"/>
    <property type="match status" value="1"/>
</dbReference>
<sequence>MNAGSPATLSDLALYETALQHSANAIALCEAVRDDQGTIVDFRYLFINRHYEQFTDRPAQEIHGQLATVLFPNAVAAGVWQRAAEVVITGQQYQQELYYTTNLGYSGWFDLTISRWEDRGVVISFMEVSEQKNRILAEREQALLLQEVIGSSFNGIMVLQSIRNEHNQIVDFRFKLTNQATKLLSGYTAEQIAQSTFLTLFPTTRLVSFPDKSGSQKEKSIFDQYIEVVETGKSVLYDLSYPHDGLEGWYWTSVSKLNDGLIVTFQDISELKESQQQLERTVRELKRTNQSLEQFAYVASHDLQEPLRKIQSFSDLLFERLSHDTDEGIRDLIQRMQSSAHRMQGLVKDLLAYSRLTSRQIDFDAVVLNRVLERAMDDLQPLIEEKQAVIEIDLLPVIPGDAAQLQQLFFCLLNNALVFHKPDTVPRLIVSATVPDKNSLPPQLVTTNREFVTVSIQDDGIGFEEKYLDRIFTIFQRLHGRSRYKGNGIGLALARKIVENHSGLLTAHSQVNQGSTFTAWLPVN</sequence>
<dbReference type="PRINTS" id="PR00344">
    <property type="entry name" value="BCTRLSENSOR"/>
</dbReference>
<evidence type="ECO:0000313" key="9">
    <source>
        <dbReference type="Proteomes" id="UP001597469"/>
    </source>
</evidence>
<dbReference type="PROSITE" id="PS50109">
    <property type="entry name" value="HIS_KIN"/>
    <property type="match status" value="1"/>
</dbReference>
<dbReference type="PANTHER" id="PTHR43304:SF1">
    <property type="entry name" value="PAC DOMAIN-CONTAINING PROTEIN"/>
    <property type="match status" value="1"/>
</dbReference>
<dbReference type="InterPro" id="IPR035965">
    <property type="entry name" value="PAS-like_dom_sf"/>
</dbReference>
<dbReference type="InterPro" id="IPR003594">
    <property type="entry name" value="HATPase_dom"/>
</dbReference>
<keyword evidence="3" id="KW-0597">Phosphoprotein</keyword>
<keyword evidence="9" id="KW-1185">Reference proteome</keyword>
<keyword evidence="6" id="KW-0175">Coiled coil</keyword>
<evidence type="ECO:0000256" key="2">
    <source>
        <dbReference type="ARBA" id="ARBA00012438"/>
    </source>
</evidence>
<protein>
    <recommendedName>
        <fullName evidence="2">histidine kinase</fullName>
        <ecNumber evidence="2">2.7.13.3</ecNumber>
    </recommendedName>
</protein>
<evidence type="ECO:0000256" key="6">
    <source>
        <dbReference type="SAM" id="Coils"/>
    </source>
</evidence>
<dbReference type="Gene3D" id="3.30.565.10">
    <property type="entry name" value="Histidine kinase-like ATPase, C-terminal domain"/>
    <property type="match status" value="1"/>
</dbReference>
<comment type="catalytic activity">
    <reaction evidence="1">
        <text>ATP + protein L-histidine = ADP + protein N-phospho-L-histidine.</text>
        <dbReference type="EC" id="2.7.13.3"/>
    </reaction>
</comment>
<dbReference type="SUPFAM" id="SSF47384">
    <property type="entry name" value="Homodimeric domain of signal transducing histidine kinase"/>
    <property type="match status" value="1"/>
</dbReference>
<dbReference type="GO" id="GO:0005524">
    <property type="term" value="F:ATP binding"/>
    <property type="evidence" value="ECO:0007669"/>
    <property type="project" value="UniProtKB-KW"/>
</dbReference>
<dbReference type="CDD" id="cd00130">
    <property type="entry name" value="PAS"/>
    <property type="match status" value="1"/>
</dbReference>
<evidence type="ECO:0000256" key="5">
    <source>
        <dbReference type="ARBA" id="ARBA00022777"/>
    </source>
</evidence>
<keyword evidence="5" id="KW-0418">Kinase</keyword>
<dbReference type="SUPFAM" id="SSF55785">
    <property type="entry name" value="PYP-like sensor domain (PAS domain)"/>
    <property type="match status" value="2"/>
</dbReference>
<dbReference type="InterPro" id="IPR000014">
    <property type="entry name" value="PAS"/>
</dbReference>
<dbReference type="EMBL" id="JBHULN010000002">
    <property type="protein sequence ID" value="MFD2569977.1"/>
    <property type="molecule type" value="Genomic_DNA"/>
</dbReference>
<evidence type="ECO:0000256" key="3">
    <source>
        <dbReference type="ARBA" id="ARBA00022553"/>
    </source>
</evidence>
<dbReference type="SUPFAM" id="SSF55874">
    <property type="entry name" value="ATPase domain of HSP90 chaperone/DNA topoisomerase II/histidine kinase"/>
    <property type="match status" value="1"/>
</dbReference>
<proteinExistence type="predicted"/>
<evidence type="ECO:0000256" key="4">
    <source>
        <dbReference type="ARBA" id="ARBA00022679"/>
    </source>
</evidence>
<dbReference type="SMART" id="SM00388">
    <property type="entry name" value="HisKA"/>
    <property type="match status" value="1"/>
</dbReference>
<keyword evidence="4" id="KW-0808">Transferase</keyword>
<evidence type="ECO:0000259" key="7">
    <source>
        <dbReference type="PROSITE" id="PS50109"/>
    </source>
</evidence>
<name>A0ABW5M2W7_9BACT</name>
<reference evidence="9" key="1">
    <citation type="journal article" date="2019" name="Int. J. Syst. Evol. Microbiol.">
        <title>The Global Catalogue of Microorganisms (GCM) 10K type strain sequencing project: providing services to taxonomists for standard genome sequencing and annotation.</title>
        <authorList>
            <consortium name="The Broad Institute Genomics Platform"/>
            <consortium name="The Broad Institute Genome Sequencing Center for Infectious Disease"/>
            <person name="Wu L."/>
            <person name="Ma J."/>
        </authorList>
    </citation>
    <scope>NUCLEOTIDE SEQUENCE [LARGE SCALE GENOMIC DNA]</scope>
    <source>
        <strain evidence="9">KCTC 42805</strain>
    </source>
</reference>
<feature type="domain" description="Histidine kinase" evidence="7">
    <location>
        <begin position="298"/>
        <end position="524"/>
    </location>
</feature>
<gene>
    <name evidence="8" type="ORF">ACFSUS_04985</name>
</gene>
<dbReference type="InterPro" id="IPR052162">
    <property type="entry name" value="Sensor_kinase/Photoreceptor"/>
</dbReference>
<feature type="coiled-coil region" evidence="6">
    <location>
        <begin position="268"/>
        <end position="295"/>
    </location>
</feature>
<keyword evidence="8" id="KW-0547">Nucleotide-binding</keyword>
<organism evidence="8 9">
    <name type="scientific">Spirosoma soli</name>
    <dbReference type="NCBI Taxonomy" id="1770529"/>
    <lineage>
        <taxon>Bacteria</taxon>
        <taxon>Pseudomonadati</taxon>
        <taxon>Bacteroidota</taxon>
        <taxon>Cytophagia</taxon>
        <taxon>Cytophagales</taxon>
        <taxon>Cytophagaceae</taxon>
        <taxon>Spirosoma</taxon>
    </lineage>
</organism>
<dbReference type="InterPro" id="IPR036890">
    <property type="entry name" value="HATPase_C_sf"/>
</dbReference>
<dbReference type="Proteomes" id="UP001597469">
    <property type="component" value="Unassembled WGS sequence"/>
</dbReference>
<dbReference type="Pfam" id="PF02518">
    <property type="entry name" value="HATPase_c"/>
    <property type="match status" value="1"/>
</dbReference>
<dbReference type="InterPro" id="IPR003661">
    <property type="entry name" value="HisK_dim/P_dom"/>
</dbReference>
<dbReference type="Pfam" id="PF00512">
    <property type="entry name" value="HisKA"/>
    <property type="match status" value="1"/>
</dbReference>
<evidence type="ECO:0000256" key="1">
    <source>
        <dbReference type="ARBA" id="ARBA00000085"/>
    </source>
</evidence>
<dbReference type="InterPro" id="IPR004358">
    <property type="entry name" value="Sig_transdc_His_kin-like_C"/>
</dbReference>
<dbReference type="InterPro" id="IPR036097">
    <property type="entry name" value="HisK_dim/P_sf"/>
</dbReference>
<dbReference type="PANTHER" id="PTHR43304">
    <property type="entry name" value="PHYTOCHROME-LIKE PROTEIN CPH1"/>
    <property type="match status" value="1"/>
</dbReference>
<evidence type="ECO:0000313" key="8">
    <source>
        <dbReference type="EMBL" id="MFD2569977.1"/>
    </source>
</evidence>
<dbReference type="Gene3D" id="1.10.287.130">
    <property type="match status" value="1"/>
</dbReference>
<accession>A0ABW5M2W7</accession>
<comment type="caution">
    <text evidence="8">The sequence shown here is derived from an EMBL/GenBank/DDBJ whole genome shotgun (WGS) entry which is preliminary data.</text>
</comment>
<dbReference type="InterPro" id="IPR005467">
    <property type="entry name" value="His_kinase_dom"/>
</dbReference>